<protein>
    <recommendedName>
        <fullName evidence="7">BON domain-containing protein</fullName>
    </recommendedName>
</protein>
<feature type="domain" description="CBS" evidence="4">
    <location>
        <begin position="1"/>
        <end position="59"/>
    </location>
</feature>
<dbReference type="Proteomes" id="UP000639606">
    <property type="component" value="Unassembled WGS sequence"/>
</dbReference>
<dbReference type="PROSITE" id="PS50914">
    <property type="entry name" value="BON"/>
    <property type="match status" value="1"/>
</dbReference>
<reference evidence="5" key="2">
    <citation type="submission" date="2020-09" db="EMBL/GenBank/DDBJ databases">
        <authorList>
            <person name="Sun Q."/>
            <person name="Ohkuma M."/>
        </authorList>
    </citation>
    <scope>NUCLEOTIDE SEQUENCE</scope>
    <source>
        <strain evidence="5">JCM 3313</strain>
    </source>
</reference>
<reference evidence="5" key="1">
    <citation type="journal article" date="2014" name="Int. J. Syst. Evol. Microbiol.">
        <title>Complete genome sequence of Corynebacterium casei LMG S-19264T (=DSM 44701T), isolated from a smear-ripened cheese.</title>
        <authorList>
            <consortium name="US DOE Joint Genome Institute (JGI-PGF)"/>
            <person name="Walter F."/>
            <person name="Albersmeier A."/>
            <person name="Kalinowski J."/>
            <person name="Ruckert C."/>
        </authorList>
    </citation>
    <scope>NUCLEOTIDE SEQUENCE</scope>
    <source>
        <strain evidence="5">JCM 3313</strain>
    </source>
</reference>
<dbReference type="PANTHER" id="PTHR43080">
    <property type="entry name" value="CBS DOMAIN-CONTAINING PROTEIN CBSX3, MITOCHONDRIAL"/>
    <property type="match status" value="1"/>
</dbReference>
<dbReference type="PROSITE" id="PS51371">
    <property type="entry name" value="CBS"/>
    <property type="match status" value="2"/>
</dbReference>
<dbReference type="Gene3D" id="3.10.580.10">
    <property type="entry name" value="CBS-domain"/>
    <property type="match status" value="2"/>
</dbReference>
<evidence type="ECO:0000313" key="6">
    <source>
        <dbReference type="Proteomes" id="UP000639606"/>
    </source>
</evidence>
<keyword evidence="1 2" id="KW-0129">CBS domain</keyword>
<dbReference type="Pfam" id="PF04972">
    <property type="entry name" value="BON"/>
    <property type="match status" value="1"/>
</dbReference>
<feature type="domain" description="BON" evidence="3">
    <location>
        <begin position="117"/>
        <end position="186"/>
    </location>
</feature>
<evidence type="ECO:0008006" key="7">
    <source>
        <dbReference type="Google" id="ProtNLM"/>
    </source>
</evidence>
<dbReference type="AlphaFoldDB" id="A0A918ARK4"/>
<dbReference type="PANTHER" id="PTHR43080:SF29">
    <property type="entry name" value="OS02G0818000 PROTEIN"/>
    <property type="match status" value="1"/>
</dbReference>
<name>A0A918ARK4_9PSEU</name>
<comment type="caution">
    <text evidence="5">The sequence shown here is derived from an EMBL/GenBank/DDBJ whole genome shotgun (WGS) entry which is preliminary data.</text>
</comment>
<dbReference type="Pfam" id="PF00571">
    <property type="entry name" value="CBS"/>
    <property type="match status" value="2"/>
</dbReference>
<sequence length="186" mass="19734">MTRPVVSVTPATTVRTASALLVDHGFAALPVVDVQKHLVGIVSGADLLVASLGRDAAATVRQVMTAPVVSAPLTATPAELAGAVLGHRLRCLPVVDARGVLVGVISRNDLLRVLTPEDDVLAGRVDRLLRAYSRTRRWRVEVADGRVVVTGPFDDVAEQQVVTALVRTVPGVTDVNPHKFYEPLDA</sequence>
<gene>
    <name evidence="5" type="ORF">GCM10010185_56710</name>
</gene>
<dbReference type="InterPro" id="IPR007055">
    <property type="entry name" value="BON_dom"/>
</dbReference>
<dbReference type="SUPFAM" id="SSF54631">
    <property type="entry name" value="CBS-domain pair"/>
    <property type="match status" value="1"/>
</dbReference>
<organism evidence="5 6">
    <name type="scientific">Saccharothrix coeruleofusca</name>
    <dbReference type="NCBI Taxonomy" id="33919"/>
    <lineage>
        <taxon>Bacteria</taxon>
        <taxon>Bacillati</taxon>
        <taxon>Actinomycetota</taxon>
        <taxon>Actinomycetes</taxon>
        <taxon>Pseudonocardiales</taxon>
        <taxon>Pseudonocardiaceae</taxon>
        <taxon>Saccharothrix</taxon>
    </lineage>
</organism>
<dbReference type="SMART" id="SM00116">
    <property type="entry name" value="CBS"/>
    <property type="match status" value="2"/>
</dbReference>
<evidence type="ECO:0000256" key="1">
    <source>
        <dbReference type="ARBA" id="ARBA00023122"/>
    </source>
</evidence>
<dbReference type="InterPro" id="IPR046342">
    <property type="entry name" value="CBS_dom_sf"/>
</dbReference>
<dbReference type="InterPro" id="IPR000644">
    <property type="entry name" value="CBS_dom"/>
</dbReference>
<dbReference type="EMBL" id="BMRG01000015">
    <property type="protein sequence ID" value="GGP75613.1"/>
    <property type="molecule type" value="Genomic_DNA"/>
</dbReference>
<dbReference type="InterPro" id="IPR051257">
    <property type="entry name" value="Diverse_CBS-Domain"/>
</dbReference>
<keyword evidence="6" id="KW-1185">Reference proteome</keyword>
<accession>A0A918ARK4</accession>
<evidence type="ECO:0000259" key="3">
    <source>
        <dbReference type="PROSITE" id="PS50914"/>
    </source>
</evidence>
<evidence type="ECO:0000313" key="5">
    <source>
        <dbReference type="EMBL" id="GGP75613.1"/>
    </source>
</evidence>
<evidence type="ECO:0000259" key="4">
    <source>
        <dbReference type="PROSITE" id="PS51371"/>
    </source>
</evidence>
<feature type="domain" description="CBS" evidence="4">
    <location>
        <begin position="64"/>
        <end position="120"/>
    </location>
</feature>
<evidence type="ECO:0000256" key="2">
    <source>
        <dbReference type="PROSITE-ProRule" id="PRU00703"/>
    </source>
</evidence>
<proteinExistence type="predicted"/>